<name>A0AA87MN64_9LEPT</name>
<keyword evidence="1" id="KW-0449">Lipoprotein</keyword>
<proteinExistence type="predicted"/>
<dbReference type="AlphaFoldDB" id="A0AA87MN64"/>
<evidence type="ECO:0000313" key="1">
    <source>
        <dbReference type="EMBL" id="EKR98934.1"/>
    </source>
</evidence>
<dbReference type="EMBL" id="AKWM02000064">
    <property type="protein sequence ID" value="EKR98934.1"/>
    <property type="molecule type" value="Genomic_DNA"/>
</dbReference>
<organism evidence="1 2">
    <name type="scientific">Leptospira mayottensis 200901122</name>
    <dbReference type="NCBI Taxonomy" id="1193010"/>
    <lineage>
        <taxon>Bacteria</taxon>
        <taxon>Pseudomonadati</taxon>
        <taxon>Spirochaetota</taxon>
        <taxon>Spirochaetia</taxon>
        <taxon>Leptospirales</taxon>
        <taxon>Leptospiraceae</taxon>
        <taxon>Leptospira</taxon>
    </lineage>
</organism>
<evidence type="ECO:0000313" key="2">
    <source>
        <dbReference type="Proteomes" id="UP000001343"/>
    </source>
</evidence>
<protein>
    <submittedName>
        <fullName evidence="1">Lipoprotein</fullName>
    </submittedName>
</protein>
<sequence>MRPLVVLRMGTKITLIVLGLLIGFSSCEKETEAVKKNLTNSKKITLEEYKKLSEKERISVFNELEISNRFELLKTILVNNSGCSIGPGSAIIRFKSDGKLYIDLHENSFLNRWKIDSKGLTIYNVNQLESLEDYLGKKQTTYNVVYWVISGSYSLNLESDKPVEEDVLYSSLGCDP</sequence>
<dbReference type="PROSITE" id="PS51257">
    <property type="entry name" value="PROKAR_LIPOPROTEIN"/>
    <property type="match status" value="1"/>
</dbReference>
<dbReference type="Proteomes" id="UP000001343">
    <property type="component" value="Unassembled WGS sequence"/>
</dbReference>
<accession>A0AA87MN64</accession>
<reference evidence="1 2" key="1">
    <citation type="journal article" date="2014" name="Int. J. Syst. Evol. Microbiol.">
        <title>Leptospira mayottensis sp. nov., a pathogenic species of the genus Leptospira isolated from humans.</title>
        <authorList>
            <person name="Bourhy P."/>
            <person name="Collet L."/>
            <person name="Brisse S."/>
            <person name="Picardeau M."/>
        </authorList>
    </citation>
    <scope>NUCLEOTIDE SEQUENCE [LARGE SCALE GENOMIC DNA]</scope>
    <source>
        <strain evidence="1 2">200901122</strain>
    </source>
</reference>
<comment type="caution">
    <text evidence="1">The sequence shown here is derived from an EMBL/GenBank/DDBJ whole genome shotgun (WGS) entry which is preliminary data.</text>
</comment>
<gene>
    <name evidence="1" type="ORF">LEP1GSC125_0341</name>
</gene>